<dbReference type="PANTHER" id="PTHR24379:SF121">
    <property type="entry name" value="C2H2-TYPE DOMAIN-CONTAINING PROTEIN"/>
    <property type="match status" value="1"/>
</dbReference>
<dbReference type="InterPro" id="IPR013087">
    <property type="entry name" value="Znf_C2H2_type"/>
</dbReference>
<evidence type="ECO:0000256" key="1">
    <source>
        <dbReference type="ARBA" id="ARBA00022723"/>
    </source>
</evidence>
<accession>A0A8S4RAS1</accession>
<feature type="domain" description="C2H2-type" evidence="6">
    <location>
        <begin position="253"/>
        <end position="281"/>
    </location>
</feature>
<dbReference type="PROSITE" id="PS50157">
    <property type="entry name" value="ZINC_FINGER_C2H2_2"/>
    <property type="match status" value="3"/>
</dbReference>
<keyword evidence="2" id="KW-0677">Repeat</keyword>
<evidence type="ECO:0000313" key="7">
    <source>
        <dbReference type="EMBL" id="CAH2234257.1"/>
    </source>
</evidence>
<dbReference type="SUPFAM" id="SSF57667">
    <property type="entry name" value="beta-beta-alpha zinc fingers"/>
    <property type="match status" value="2"/>
</dbReference>
<sequence length="335" mass="39800">MPSKKKIASLTKKKELEDNNTRTLDTMRKNIIEVLQKSTIMPFRWLSSCFRCFYCYEMFDKPQDLKTHQETHSPNDLEKNLKNYCEPLVHVDVSEISCKLCYARMDDVFQLVDHLIILHEIPFDREIGISLVPMKLDDGPKCFFCAMVMKTFALLLTHMNKFHKNYFKSSCAKCGRQFKGYEDFCHHAKNQILDDYQEKCSQCGLVLSYGVLRTHMKEVHGRRYKCLSCFEFFTTHYKRSNHMADVHNRRDRIKCPYCNKTFIFKSIMQRHVRENHLKVKNAVCEVCGWKTFGKHELVNHMARHTNVRLIKCPSCDKFFKTSRYMKKHYAKNHGQ</sequence>
<dbReference type="Gene3D" id="3.30.160.60">
    <property type="entry name" value="Classic Zinc Finger"/>
    <property type="match status" value="3"/>
</dbReference>
<evidence type="ECO:0000259" key="6">
    <source>
        <dbReference type="PROSITE" id="PS50157"/>
    </source>
</evidence>
<evidence type="ECO:0000256" key="5">
    <source>
        <dbReference type="PROSITE-ProRule" id="PRU00042"/>
    </source>
</evidence>
<dbReference type="PANTHER" id="PTHR24379">
    <property type="entry name" value="KRAB AND ZINC FINGER DOMAIN-CONTAINING"/>
    <property type="match status" value="1"/>
</dbReference>
<dbReference type="Pfam" id="PF00096">
    <property type="entry name" value="zf-C2H2"/>
    <property type="match status" value="2"/>
</dbReference>
<keyword evidence="1" id="KW-0479">Metal-binding</keyword>
<dbReference type="PROSITE" id="PS00028">
    <property type="entry name" value="ZINC_FINGER_C2H2_1"/>
    <property type="match status" value="4"/>
</dbReference>
<keyword evidence="4" id="KW-0862">Zinc</keyword>
<dbReference type="Pfam" id="PF05605">
    <property type="entry name" value="zf-Di19"/>
    <property type="match status" value="1"/>
</dbReference>
<reference evidence="7" key="1">
    <citation type="submission" date="2022-03" db="EMBL/GenBank/DDBJ databases">
        <authorList>
            <person name="Lindestad O."/>
        </authorList>
    </citation>
    <scope>NUCLEOTIDE SEQUENCE</scope>
</reference>
<evidence type="ECO:0000256" key="3">
    <source>
        <dbReference type="ARBA" id="ARBA00022771"/>
    </source>
</evidence>
<evidence type="ECO:0000313" key="8">
    <source>
        <dbReference type="Proteomes" id="UP000838756"/>
    </source>
</evidence>
<gene>
    <name evidence="7" type="primary">jg14213</name>
    <name evidence="7" type="ORF">PAEG_LOCUS12123</name>
</gene>
<dbReference type="AlphaFoldDB" id="A0A8S4RAS1"/>
<evidence type="ECO:0000256" key="4">
    <source>
        <dbReference type="ARBA" id="ARBA00022833"/>
    </source>
</evidence>
<comment type="caution">
    <text evidence="7">The sequence shown here is derived from an EMBL/GenBank/DDBJ whole genome shotgun (WGS) entry which is preliminary data.</text>
</comment>
<dbReference type="SMART" id="SM00355">
    <property type="entry name" value="ZnF_C2H2"/>
    <property type="match status" value="9"/>
</dbReference>
<dbReference type="InterPro" id="IPR008598">
    <property type="entry name" value="Di19_Zn-bd"/>
</dbReference>
<organism evidence="7 8">
    <name type="scientific">Pararge aegeria aegeria</name>
    <dbReference type="NCBI Taxonomy" id="348720"/>
    <lineage>
        <taxon>Eukaryota</taxon>
        <taxon>Metazoa</taxon>
        <taxon>Ecdysozoa</taxon>
        <taxon>Arthropoda</taxon>
        <taxon>Hexapoda</taxon>
        <taxon>Insecta</taxon>
        <taxon>Pterygota</taxon>
        <taxon>Neoptera</taxon>
        <taxon>Endopterygota</taxon>
        <taxon>Lepidoptera</taxon>
        <taxon>Glossata</taxon>
        <taxon>Ditrysia</taxon>
        <taxon>Papilionoidea</taxon>
        <taxon>Nymphalidae</taxon>
        <taxon>Satyrinae</taxon>
        <taxon>Satyrini</taxon>
        <taxon>Parargina</taxon>
        <taxon>Pararge</taxon>
    </lineage>
</organism>
<dbReference type="OrthoDB" id="6077919at2759"/>
<dbReference type="EMBL" id="CAKXAJ010025042">
    <property type="protein sequence ID" value="CAH2234257.1"/>
    <property type="molecule type" value="Genomic_DNA"/>
</dbReference>
<dbReference type="Proteomes" id="UP000838756">
    <property type="component" value="Unassembled WGS sequence"/>
</dbReference>
<feature type="domain" description="C2H2-type" evidence="6">
    <location>
        <begin position="50"/>
        <end position="77"/>
    </location>
</feature>
<keyword evidence="3 5" id="KW-0863">Zinc-finger</keyword>
<dbReference type="GO" id="GO:0008270">
    <property type="term" value="F:zinc ion binding"/>
    <property type="evidence" value="ECO:0007669"/>
    <property type="project" value="UniProtKB-KW"/>
</dbReference>
<protein>
    <submittedName>
        <fullName evidence="7">Jg14213 protein</fullName>
    </submittedName>
</protein>
<proteinExistence type="predicted"/>
<feature type="domain" description="C2H2-type" evidence="6">
    <location>
        <begin position="310"/>
        <end position="335"/>
    </location>
</feature>
<name>A0A8S4RAS1_9NEOP</name>
<keyword evidence="8" id="KW-1185">Reference proteome</keyword>
<dbReference type="InterPro" id="IPR036236">
    <property type="entry name" value="Znf_C2H2_sf"/>
</dbReference>
<evidence type="ECO:0000256" key="2">
    <source>
        <dbReference type="ARBA" id="ARBA00022737"/>
    </source>
</evidence>